<accession>A0A2H1V413</accession>
<protein>
    <submittedName>
        <fullName evidence="1">SFRICE_008498</fullName>
    </submittedName>
</protein>
<reference evidence="1" key="1">
    <citation type="submission" date="2016-07" db="EMBL/GenBank/DDBJ databases">
        <authorList>
            <person name="Bretaudeau A."/>
        </authorList>
    </citation>
    <scope>NUCLEOTIDE SEQUENCE</scope>
    <source>
        <strain evidence="1">Rice</strain>
        <tissue evidence="1">Whole body</tissue>
    </source>
</reference>
<sequence>MLEAHIHEQHSATHDAAIVALLLLSPRRVFEFLVKQIRAEYIHFVEHPVNTIIDCTVGTVAGQLAAMQRVEGFIPTSNSMWITQRIALCWSQVHMRLSRADVDLELRTAQRVTGSKSRSRNGVVFIKLIGIIISL</sequence>
<name>A0A2H1V413_SPOFR</name>
<proteinExistence type="predicted"/>
<organism evidence="1">
    <name type="scientific">Spodoptera frugiperda</name>
    <name type="common">Fall armyworm</name>
    <dbReference type="NCBI Taxonomy" id="7108"/>
    <lineage>
        <taxon>Eukaryota</taxon>
        <taxon>Metazoa</taxon>
        <taxon>Ecdysozoa</taxon>
        <taxon>Arthropoda</taxon>
        <taxon>Hexapoda</taxon>
        <taxon>Insecta</taxon>
        <taxon>Pterygota</taxon>
        <taxon>Neoptera</taxon>
        <taxon>Endopterygota</taxon>
        <taxon>Lepidoptera</taxon>
        <taxon>Glossata</taxon>
        <taxon>Ditrysia</taxon>
        <taxon>Noctuoidea</taxon>
        <taxon>Noctuidae</taxon>
        <taxon>Amphipyrinae</taxon>
        <taxon>Spodoptera</taxon>
    </lineage>
</organism>
<evidence type="ECO:0000313" key="1">
    <source>
        <dbReference type="EMBL" id="SOQ35102.1"/>
    </source>
</evidence>
<gene>
    <name evidence="1" type="ORF">SFRICE_008498</name>
</gene>
<dbReference type="AlphaFoldDB" id="A0A2H1V413"/>
<dbReference type="EMBL" id="ODYU01000393">
    <property type="protein sequence ID" value="SOQ35102.1"/>
    <property type="molecule type" value="Genomic_DNA"/>
</dbReference>